<gene>
    <name evidence="1" type="ORF">WUBG_00641</name>
</gene>
<reference evidence="2" key="1">
    <citation type="submission" date="2012-08" db="EMBL/GenBank/DDBJ databases">
        <title>The Genome Sequence of Wuchereria bancrofti.</title>
        <authorList>
            <person name="Nutman T.B."/>
            <person name="Fink D.L."/>
            <person name="Russ C."/>
            <person name="Young S."/>
            <person name="Zeng Q."/>
            <person name="Koehrsen M."/>
            <person name="Alvarado L."/>
            <person name="Berlin A."/>
            <person name="Chapman S.B."/>
            <person name="Chen Z."/>
            <person name="Freedman E."/>
            <person name="Gellesch M."/>
            <person name="Goldberg J."/>
            <person name="Griggs A."/>
            <person name="Gujja S."/>
            <person name="Heilman E.R."/>
            <person name="Heiman D."/>
            <person name="Hepburn T."/>
            <person name="Howarth C."/>
            <person name="Jen D."/>
            <person name="Larson L."/>
            <person name="Lewis B."/>
            <person name="Mehta T."/>
            <person name="Park D."/>
            <person name="Pearson M."/>
            <person name="Roberts A."/>
            <person name="Saif S."/>
            <person name="Shea T."/>
            <person name="Shenoy N."/>
            <person name="Sisk P."/>
            <person name="Stolte C."/>
            <person name="Sykes S."/>
            <person name="Walk T."/>
            <person name="White J."/>
            <person name="Yandava C."/>
            <person name="Haas B."/>
            <person name="Henn M.R."/>
            <person name="Nusbaum C."/>
            <person name="Birren B."/>
        </authorList>
    </citation>
    <scope>NUCLEOTIDE SEQUENCE [LARGE SCALE GENOMIC DNA]</scope>
    <source>
        <strain evidence="2">NA</strain>
    </source>
</reference>
<dbReference type="AlphaFoldDB" id="J9FFN0"/>
<proteinExistence type="predicted"/>
<sequence>MPAAAAATAASGAIAVIHITHQEESCKGVDHPSVSVAVSEKELNNYINVAKRKSP</sequence>
<protein>
    <submittedName>
        <fullName evidence="1">Uncharacterized protein</fullName>
    </submittedName>
</protein>
<evidence type="ECO:0000313" key="1">
    <source>
        <dbReference type="EMBL" id="EJW88452.1"/>
    </source>
</evidence>
<organism evidence="1 2">
    <name type="scientific">Wuchereria bancrofti</name>
    <dbReference type="NCBI Taxonomy" id="6293"/>
    <lineage>
        <taxon>Eukaryota</taxon>
        <taxon>Metazoa</taxon>
        <taxon>Ecdysozoa</taxon>
        <taxon>Nematoda</taxon>
        <taxon>Chromadorea</taxon>
        <taxon>Rhabditida</taxon>
        <taxon>Spirurina</taxon>
        <taxon>Spiruromorpha</taxon>
        <taxon>Filarioidea</taxon>
        <taxon>Onchocercidae</taxon>
        <taxon>Wuchereria</taxon>
    </lineage>
</organism>
<accession>J9FFN0</accession>
<name>J9FFN0_WUCBA</name>
<dbReference type="Proteomes" id="UP000004810">
    <property type="component" value="Unassembled WGS sequence"/>
</dbReference>
<evidence type="ECO:0000313" key="2">
    <source>
        <dbReference type="Proteomes" id="UP000004810"/>
    </source>
</evidence>
<dbReference type="EMBL" id="ADBV01000113">
    <property type="protein sequence ID" value="EJW88452.1"/>
    <property type="molecule type" value="Genomic_DNA"/>
</dbReference>
<comment type="caution">
    <text evidence="1">The sequence shown here is derived from an EMBL/GenBank/DDBJ whole genome shotgun (WGS) entry which is preliminary data.</text>
</comment>